<name>A0AA88GZN8_NAELO</name>
<evidence type="ECO:0000259" key="3">
    <source>
        <dbReference type="Pfam" id="PF25267"/>
    </source>
</evidence>
<gene>
    <name evidence="4" type="ORF">C9374_003742</name>
</gene>
<proteinExistence type="predicted"/>
<feature type="domain" description="TANGO6 N-terminal" evidence="3">
    <location>
        <begin position="110"/>
        <end position="268"/>
    </location>
</feature>
<dbReference type="InterPro" id="IPR057347">
    <property type="entry name" value="TANGO6_N"/>
</dbReference>
<reference evidence="4 5" key="1">
    <citation type="journal article" date="2018" name="BMC Genomics">
        <title>The genome of Naegleria lovaniensis, the basis for a comparative approach to unravel pathogenicity factors of the human pathogenic amoeba N. fowleri.</title>
        <authorList>
            <person name="Liechti N."/>
            <person name="Schurch N."/>
            <person name="Bruggmann R."/>
            <person name="Wittwer M."/>
        </authorList>
    </citation>
    <scope>NUCLEOTIDE SEQUENCE [LARGE SCALE GENOMIC DNA]</scope>
    <source>
        <strain evidence="4 5">ATCC 30569</strain>
    </source>
</reference>
<accession>A0AA88GZN8</accession>
<protein>
    <submittedName>
        <fullName evidence="4">Uncharacterized protein</fullName>
    </submittedName>
</protein>
<evidence type="ECO:0000313" key="4">
    <source>
        <dbReference type="EMBL" id="KAG2393978.1"/>
    </source>
</evidence>
<dbReference type="PANTHER" id="PTHR20959">
    <property type="entry name" value="TRANSPORT AND GOLGI ORGANIZATION PROTEIN 6 FAMILY MEMBER"/>
    <property type="match status" value="1"/>
</dbReference>
<organism evidence="4 5">
    <name type="scientific">Naegleria lovaniensis</name>
    <name type="common">Amoeba</name>
    <dbReference type="NCBI Taxonomy" id="51637"/>
    <lineage>
        <taxon>Eukaryota</taxon>
        <taxon>Discoba</taxon>
        <taxon>Heterolobosea</taxon>
        <taxon>Tetramitia</taxon>
        <taxon>Eutetramitia</taxon>
        <taxon>Vahlkampfiidae</taxon>
        <taxon>Naegleria</taxon>
    </lineage>
</organism>
<feature type="compositionally biased region" description="Basic and acidic residues" evidence="1">
    <location>
        <begin position="14"/>
        <end position="27"/>
    </location>
</feature>
<dbReference type="PANTHER" id="PTHR20959:SF1">
    <property type="entry name" value="TRANSPORT AND GOLGI ORGANIZATION PROTEIN 6 HOMOLOG"/>
    <property type="match status" value="1"/>
</dbReference>
<dbReference type="RefSeq" id="XP_044555872.1">
    <property type="nucleotide sequence ID" value="XM_044693304.1"/>
</dbReference>
<feature type="region of interest" description="Disordered" evidence="1">
    <location>
        <begin position="1"/>
        <end position="29"/>
    </location>
</feature>
<feature type="domain" description="TANGO6 HEAT repeat" evidence="2">
    <location>
        <begin position="290"/>
        <end position="368"/>
    </location>
</feature>
<dbReference type="GO" id="GO:0009306">
    <property type="term" value="P:protein secretion"/>
    <property type="evidence" value="ECO:0007669"/>
    <property type="project" value="TreeGrafter"/>
</dbReference>
<evidence type="ECO:0000259" key="2">
    <source>
        <dbReference type="Pfam" id="PF23565"/>
    </source>
</evidence>
<dbReference type="AlphaFoldDB" id="A0AA88GZN8"/>
<comment type="caution">
    <text evidence="4">The sequence shown here is derived from an EMBL/GenBank/DDBJ whole genome shotgun (WGS) entry which is preliminary data.</text>
</comment>
<dbReference type="GeneID" id="68096197"/>
<feature type="compositionally biased region" description="Polar residues" evidence="1">
    <location>
        <begin position="1"/>
        <end position="13"/>
    </location>
</feature>
<evidence type="ECO:0000256" key="1">
    <source>
        <dbReference type="SAM" id="MobiDB-lite"/>
    </source>
</evidence>
<dbReference type="EMBL" id="PYSW02000001">
    <property type="protein sequence ID" value="KAG2393978.1"/>
    <property type="molecule type" value="Genomic_DNA"/>
</dbReference>
<dbReference type="Pfam" id="PF25267">
    <property type="entry name" value="TANGO6_N"/>
    <property type="match status" value="1"/>
</dbReference>
<dbReference type="Pfam" id="PF23565">
    <property type="entry name" value="ARM_TANGO6"/>
    <property type="match status" value="1"/>
</dbReference>
<sequence>MNESVPSSSSTRNEQQDHHPTQQENDFRTSFVTCNDIESSPSSLPASSLSCSLQPLLEEIRKDLIQTSSTQDDSSCMHHDHVNNMWQYVEKICQVMKNEKEHEVYAISSLKIGLELIVVWGIVPRLLKGVGISLSKRIESLSQQSKISINKQSEFSENEKISRTELQKLVKCVKILYEISNWDEFYHQLVLQNYLTDIYSALFQILYLCNNLKKAIEQKQHCPSSVIANLSQQFGIEESDRLYCSELLYKLLTQTHESMVVHCLVTLLSQSTLPQWLKNRCTIWLSKTILRPKGVFAIISVMLDNVPESNLRHYEKIVDLIIAIPKEMNAQDYFKIICPQIIKLFRLRGKNSHHLLKTTTLAVEKLLKNIHVLHKN</sequence>
<dbReference type="InterPro" id="IPR039600">
    <property type="entry name" value="TANGO6/Rtp1"/>
</dbReference>
<evidence type="ECO:0000313" key="5">
    <source>
        <dbReference type="Proteomes" id="UP000816034"/>
    </source>
</evidence>
<dbReference type="Proteomes" id="UP000816034">
    <property type="component" value="Unassembled WGS sequence"/>
</dbReference>
<keyword evidence="5" id="KW-1185">Reference proteome</keyword>
<dbReference type="InterPro" id="IPR057407">
    <property type="entry name" value="HEAT_TANGO6"/>
</dbReference>